<dbReference type="AlphaFoldDB" id="A0A916TRT8"/>
<dbReference type="Pfam" id="PF07238">
    <property type="entry name" value="PilZ"/>
    <property type="match status" value="1"/>
</dbReference>
<evidence type="ECO:0000259" key="1">
    <source>
        <dbReference type="Pfam" id="PF07238"/>
    </source>
</evidence>
<feature type="domain" description="PilZ" evidence="1">
    <location>
        <begin position="12"/>
        <end position="90"/>
    </location>
</feature>
<gene>
    <name evidence="2" type="ORF">GCM10011494_15470</name>
</gene>
<name>A0A916TRT8_9SPHN</name>
<organism evidence="2 3">
    <name type="scientific">Novosphingobium endophyticum</name>
    <dbReference type="NCBI Taxonomy" id="1955250"/>
    <lineage>
        <taxon>Bacteria</taxon>
        <taxon>Pseudomonadati</taxon>
        <taxon>Pseudomonadota</taxon>
        <taxon>Alphaproteobacteria</taxon>
        <taxon>Sphingomonadales</taxon>
        <taxon>Sphingomonadaceae</taxon>
        <taxon>Novosphingobium</taxon>
    </lineage>
</organism>
<dbReference type="Gene3D" id="2.40.10.220">
    <property type="entry name" value="predicted glycosyltransferase like domains"/>
    <property type="match status" value="1"/>
</dbReference>
<evidence type="ECO:0000313" key="2">
    <source>
        <dbReference type="EMBL" id="GGB97910.1"/>
    </source>
</evidence>
<dbReference type="InterPro" id="IPR009875">
    <property type="entry name" value="PilZ_domain"/>
</dbReference>
<accession>A0A916TRT8</accession>
<dbReference type="EMBL" id="BMHK01000008">
    <property type="protein sequence ID" value="GGB97910.1"/>
    <property type="molecule type" value="Genomic_DNA"/>
</dbReference>
<dbReference type="GO" id="GO:0035438">
    <property type="term" value="F:cyclic-di-GMP binding"/>
    <property type="evidence" value="ECO:0007669"/>
    <property type="project" value="InterPro"/>
</dbReference>
<proteinExistence type="predicted"/>
<reference evidence="2" key="2">
    <citation type="submission" date="2020-09" db="EMBL/GenBank/DDBJ databases">
        <authorList>
            <person name="Sun Q."/>
            <person name="Zhou Y."/>
        </authorList>
    </citation>
    <scope>NUCLEOTIDE SEQUENCE</scope>
    <source>
        <strain evidence="2">CGMCC 1.15095</strain>
    </source>
</reference>
<dbReference type="Proteomes" id="UP000608154">
    <property type="component" value="Unassembled WGS sequence"/>
</dbReference>
<comment type="caution">
    <text evidence="2">The sequence shown here is derived from an EMBL/GenBank/DDBJ whole genome shotgun (WGS) entry which is preliminary data.</text>
</comment>
<protein>
    <recommendedName>
        <fullName evidence="1">PilZ domain-containing protein</fullName>
    </recommendedName>
</protein>
<reference evidence="2" key="1">
    <citation type="journal article" date="2014" name="Int. J. Syst. Evol. Microbiol.">
        <title>Complete genome sequence of Corynebacterium casei LMG S-19264T (=DSM 44701T), isolated from a smear-ripened cheese.</title>
        <authorList>
            <consortium name="US DOE Joint Genome Institute (JGI-PGF)"/>
            <person name="Walter F."/>
            <person name="Albersmeier A."/>
            <person name="Kalinowski J."/>
            <person name="Ruckert C."/>
        </authorList>
    </citation>
    <scope>NUCLEOTIDE SEQUENCE</scope>
    <source>
        <strain evidence="2">CGMCC 1.15095</strain>
    </source>
</reference>
<dbReference type="RefSeq" id="WP_188770162.1">
    <property type="nucleotide sequence ID" value="NZ_BMHK01000008.1"/>
</dbReference>
<evidence type="ECO:0000313" key="3">
    <source>
        <dbReference type="Proteomes" id="UP000608154"/>
    </source>
</evidence>
<sequence>MGSGAQLTVTDKRRAARHPVDYAVIGEHRQFGDVHLHIVNISAQGFMTEGELGLERGERLVMRLPVIGRIEAHLIWSHEGRAGFQFERIIRIDDFLKLIDTLQPNPRLRPRR</sequence>
<dbReference type="SUPFAM" id="SSF141371">
    <property type="entry name" value="PilZ domain-like"/>
    <property type="match status" value="1"/>
</dbReference>
<keyword evidence="3" id="KW-1185">Reference proteome</keyword>